<dbReference type="InterPro" id="IPR048645">
    <property type="entry name" value="Cry1Ac-like_dom-VII"/>
</dbReference>
<dbReference type="EMBL" id="NVMX01000447">
    <property type="protein sequence ID" value="PDZ93758.1"/>
    <property type="molecule type" value="Genomic_DNA"/>
</dbReference>
<reference evidence="2 3" key="1">
    <citation type="submission" date="2017-09" db="EMBL/GenBank/DDBJ databases">
        <title>Large-scale bioinformatics analysis of Bacillus genomes uncovers conserved roles of natural products in bacterial physiology.</title>
        <authorList>
            <consortium name="Agbiome Team Llc"/>
            <person name="Bleich R.M."/>
            <person name="Grubbs K.J."/>
            <person name="Santa Maria K.C."/>
            <person name="Allen S.E."/>
            <person name="Farag S."/>
            <person name="Shank E.A."/>
            <person name="Bowers A."/>
        </authorList>
    </citation>
    <scope>NUCLEOTIDE SEQUENCE [LARGE SCALE GENOMIC DNA]</scope>
    <source>
        <strain evidence="2 3">AFS092789</strain>
    </source>
</reference>
<gene>
    <name evidence="2" type="ORF">CON36_37475</name>
</gene>
<evidence type="ECO:0000313" key="2">
    <source>
        <dbReference type="EMBL" id="PDZ93758.1"/>
    </source>
</evidence>
<feature type="non-terminal residue" evidence="2">
    <location>
        <position position="160"/>
    </location>
</feature>
<feature type="domain" description="Cry1Ac-like" evidence="1">
    <location>
        <begin position="76"/>
        <end position="153"/>
    </location>
</feature>
<evidence type="ECO:0000259" key="1">
    <source>
        <dbReference type="Pfam" id="PF21463"/>
    </source>
</evidence>
<sequence>FTNVQYNYLKFETLFPQIVHAEKLVQQIPHAYHPFLGEALPTVPGMNFEIIQQLLVGIENARSLYEQRNLVHNGTFSSGTGNWHVTEGVKVQLLQDTSVLVLSEWSHEASLQLRIDSERGYVLRVTARKEGSGKGTVTLSDCAAYTETLGFTSCDYNTVD</sequence>
<accession>A0A9X6SRV8</accession>
<dbReference type="Proteomes" id="UP000219922">
    <property type="component" value="Unassembled WGS sequence"/>
</dbReference>
<protein>
    <submittedName>
        <fullName evidence="2">Pesticidal protein</fullName>
    </submittedName>
</protein>
<feature type="non-terminal residue" evidence="2">
    <location>
        <position position="1"/>
    </location>
</feature>
<dbReference type="AlphaFoldDB" id="A0A9X6SRV8"/>
<evidence type="ECO:0000313" key="3">
    <source>
        <dbReference type="Proteomes" id="UP000219922"/>
    </source>
</evidence>
<name>A0A9X6SRV8_BACCE</name>
<dbReference type="Pfam" id="PF21463">
    <property type="entry name" value="Cry1Ac_dom-VII"/>
    <property type="match status" value="1"/>
</dbReference>
<proteinExistence type="predicted"/>
<comment type="caution">
    <text evidence="2">The sequence shown here is derived from an EMBL/GenBank/DDBJ whole genome shotgun (WGS) entry which is preliminary data.</text>
</comment>
<organism evidence="2 3">
    <name type="scientific">Bacillus cereus</name>
    <dbReference type="NCBI Taxonomy" id="1396"/>
    <lineage>
        <taxon>Bacteria</taxon>
        <taxon>Bacillati</taxon>
        <taxon>Bacillota</taxon>
        <taxon>Bacilli</taxon>
        <taxon>Bacillales</taxon>
        <taxon>Bacillaceae</taxon>
        <taxon>Bacillus</taxon>
        <taxon>Bacillus cereus group</taxon>
    </lineage>
</organism>